<proteinExistence type="predicted"/>
<dbReference type="EMBL" id="AP025732">
    <property type="protein sequence ID" value="BDI14577.1"/>
    <property type="molecule type" value="Genomic_DNA"/>
</dbReference>
<protein>
    <recommendedName>
        <fullName evidence="4">DUF4359 domain-containing protein</fullName>
    </recommendedName>
</protein>
<name>A0ABM7YVC0_NOSCO</name>
<feature type="chain" id="PRO_5046450820" description="DUF4359 domain-containing protein" evidence="1">
    <location>
        <begin position="28"/>
        <end position="130"/>
    </location>
</feature>
<dbReference type="Pfam" id="PF14271">
    <property type="entry name" value="DUF4359"/>
    <property type="match status" value="1"/>
</dbReference>
<evidence type="ECO:0000313" key="2">
    <source>
        <dbReference type="EMBL" id="BDI14577.1"/>
    </source>
</evidence>
<dbReference type="Proteomes" id="UP001055453">
    <property type="component" value="Chromosome"/>
</dbReference>
<organism evidence="2 3">
    <name type="scientific">Nostoc cf. commune SO-36</name>
    <dbReference type="NCBI Taxonomy" id="449208"/>
    <lineage>
        <taxon>Bacteria</taxon>
        <taxon>Bacillati</taxon>
        <taxon>Cyanobacteriota</taxon>
        <taxon>Cyanophyceae</taxon>
        <taxon>Nostocales</taxon>
        <taxon>Nostocaceae</taxon>
        <taxon>Nostoc</taxon>
    </lineage>
</organism>
<dbReference type="InterPro" id="IPR025578">
    <property type="entry name" value="DUF4359"/>
</dbReference>
<accession>A0ABM7YVC0</accession>
<reference evidence="2" key="1">
    <citation type="submission" date="2022-04" db="EMBL/GenBank/DDBJ databases">
        <title>Complete genome sequence of a cyanobacterium, Nostoc sp. SO-36, isolated in Antarctica.</title>
        <authorList>
            <person name="Kanesaki Y."/>
            <person name="Effendi D."/>
            <person name="Sakamoto T."/>
            <person name="Ohtani S."/>
            <person name="Awai K."/>
        </authorList>
    </citation>
    <scope>NUCLEOTIDE SEQUENCE</scope>
    <source>
        <strain evidence="2">SO-36</strain>
    </source>
</reference>
<evidence type="ECO:0008006" key="4">
    <source>
        <dbReference type="Google" id="ProtNLM"/>
    </source>
</evidence>
<keyword evidence="3" id="KW-1185">Reference proteome</keyword>
<gene>
    <name evidence="2" type="ORF">ANSO36C_03790</name>
</gene>
<sequence>MANMKPLTIIVYSGAAAGLAVLGVAMAKTNPSQVEYEEYAVQRLTEYLKTDVCKKTTNLIENLIRFNCDKLVDSANPQIQEIIARTTERQNYIIFSIYRTDLKINSWIPSYKFETVGAFDQFYTYTAEKE</sequence>
<feature type="signal peptide" evidence="1">
    <location>
        <begin position="1"/>
        <end position="27"/>
    </location>
</feature>
<keyword evidence="1" id="KW-0732">Signal</keyword>
<evidence type="ECO:0000313" key="3">
    <source>
        <dbReference type="Proteomes" id="UP001055453"/>
    </source>
</evidence>
<evidence type="ECO:0000256" key="1">
    <source>
        <dbReference type="SAM" id="SignalP"/>
    </source>
</evidence>